<dbReference type="Proteomes" id="UP000247792">
    <property type="component" value="Unassembled WGS sequence"/>
</dbReference>
<evidence type="ECO:0000256" key="1">
    <source>
        <dbReference type="ARBA" id="ARBA00004651"/>
    </source>
</evidence>
<evidence type="ECO:0000256" key="7">
    <source>
        <dbReference type="SAM" id="Phobius"/>
    </source>
</evidence>
<organism evidence="8 9">
    <name type="scientific">Undibacterium pigrum</name>
    <dbReference type="NCBI Taxonomy" id="401470"/>
    <lineage>
        <taxon>Bacteria</taxon>
        <taxon>Pseudomonadati</taxon>
        <taxon>Pseudomonadota</taxon>
        <taxon>Betaproteobacteria</taxon>
        <taxon>Burkholderiales</taxon>
        <taxon>Oxalobacteraceae</taxon>
        <taxon>Undibacterium</taxon>
    </lineage>
</organism>
<proteinExistence type="inferred from homology"/>
<dbReference type="AlphaFoldDB" id="A0A318JBQ5"/>
<feature type="transmembrane region" description="Helical" evidence="7">
    <location>
        <begin position="116"/>
        <end position="133"/>
    </location>
</feature>
<evidence type="ECO:0000256" key="4">
    <source>
        <dbReference type="ARBA" id="ARBA00022692"/>
    </source>
</evidence>
<dbReference type="EMBL" id="QJKB01000002">
    <property type="protein sequence ID" value="PXX45518.1"/>
    <property type="molecule type" value="Genomic_DNA"/>
</dbReference>
<dbReference type="InterPro" id="IPR051907">
    <property type="entry name" value="DoxX-like_oxidoreductase"/>
</dbReference>
<comment type="caution">
    <text evidence="8">The sequence shown here is derived from an EMBL/GenBank/DDBJ whole genome shotgun (WGS) entry which is preliminary data.</text>
</comment>
<protein>
    <submittedName>
        <fullName evidence="8">Putative oxidoreductase</fullName>
    </submittedName>
</protein>
<feature type="transmembrane region" description="Helical" evidence="7">
    <location>
        <begin position="76"/>
        <end position="96"/>
    </location>
</feature>
<feature type="transmembrane region" description="Helical" evidence="7">
    <location>
        <begin position="7"/>
        <end position="29"/>
    </location>
</feature>
<keyword evidence="6 7" id="KW-0472">Membrane</keyword>
<sequence>MKQTETIGPVFGSFIARVLIALIFVASGASKISGFEQTVGYIASKGLPLPALGAIAAIVVELGGGLMVIVGWRARWAAAAMILFTLAAAFIFHNFWGVPADAAQNQMIHFMKNISMAGGLLYVLIHGSGGWSLDGRKA</sequence>
<evidence type="ECO:0000256" key="6">
    <source>
        <dbReference type="ARBA" id="ARBA00023136"/>
    </source>
</evidence>
<reference evidence="8 9" key="1">
    <citation type="submission" date="2018-05" db="EMBL/GenBank/DDBJ databases">
        <title>Genomic Encyclopedia of Type Strains, Phase IV (KMG-IV): sequencing the most valuable type-strain genomes for metagenomic binning, comparative biology and taxonomic classification.</title>
        <authorList>
            <person name="Goeker M."/>
        </authorList>
    </citation>
    <scope>NUCLEOTIDE SEQUENCE [LARGE SCALE GENOMIC DNA]</scope>
    <source>
        <strain evidence="8 9">DSM 19792</strain>
    </source>
</reference>
<comment type="similarity">
    <text evidence="2">Belongs to the DoxX family.</text>
</comment>
<dbReference type="Pfam" id="PF07681">
    <property type="entry name" value="DoxX"/>
    <property type="match status" value="1"/>
</dbReference>
<keyword evidence="9" id="KW-1185">Reference proteome</keyword>
<keyword evidence="3" id="KW-1003">Cell membrane</keyword>
<dbReference type="PANTHER" id="PTHR33452">
    <property type="entry name" value="OXIDOREDUCTASE CATD-RELATED"/>
    <property type="match status" value="1"/>
</dbReference>
<keyword evidence="4 7" id="KW-0812">Transmembrane</keyword>
<name>A0A318JBQ5_9BURK</name>
<feature type="transmembrane region" description="Helical" evidence="7">
    <location>
        <begin position="49"/>
        <end position="69"/>
    </location>
</feature>
<gene>
    <name evidence="8" type="ORF">DFR42_102746</name>
</gene>
<keyword evidence="5 7" id="KW-1133">Transmembrane helix</keyword>
<dbReference type="InterPro" id="IPR032808">
    <property type="entry name" value="DoxX"/>
</dbReference>
<evidence type="ECO:0000313" key="9">
    <source>
        <dbReference type="Proteomes" id="UP000247792"/>
    </source>
</evidence>
<evidence type="ECO:0000313" key="8">
    <source>
        <dbReference type="EMBL" id="PXX45518.1"/>
    </source>
</evidence>
<dbReference type="GO" id="GO:0005886">
    <property type="term" value="C:plasma membrane"/>
    <property type="evidence" value="ECO:0007669"/>
    <property type="project" value="UniProtKB-SubCell"/>
</dbReference>
<dbReference type="OrthoDB" id="9792760at2"/>
<dbReference type="RefSeq" id="WP_110254934.1">
    <property type="nucleotide sequence ID" value="NZ_QJKB01000002.1"/>
</dbReference>
<evidence type="ECO:0000256" key="2">
    <source>
        <dbReference type="ARBA" id="ARBA00006679"/>
    </source>
</evidence>
<evidence type="ECO:0000256" key="3">
    <source>
        <dbReference type="ARBA" id="ARBA00022475"/>
    </source>
</evidence>
<comment type="subcellular location">
    <subcellularLocation>
        <location evidence="1">Cell membrane</location>
        <topology evidence="1">Multi-pass membrane protein</topology>
    </subcellularLocation>
</comment>
<accession>A0A318JBQ5</accession>
<dbReference type="PANTHER" id="PTHR33452:SF1">
    <property type="entry name" value="INNER MEMBRANE PROTEIN YPHA-RELATED"/>
    <property type="match status" value="1"/>
</dbReference>
<evidence type="ECO:0000256" key="5">
    <source>
        <dbReference type="ARBA" id="ARBA00022989"/>
    </source>
</evidence>